<reference evidence="1" key="1">
    <citation type="submission" date="2014-11" db="EMBL/GenBank/DDBJ databases">
        <authorList>
            <person name="Amaro Gonzalez C."/>
        </authorList>
    </citation>
    <scope>NUCLEOTIDE SEQUENCE</scope>
</reference>
<reference evidence="1" key="2">
    <citation type="journal article" date="2015" name="Fish Shellfish Immunol.">
        <title>Early steps in the European eel (Anguilla anguilla)-Vibrio vulnificus interaction in the gills: Role of the RtxA13 toxin.</title>
        <authorList>
            <person name="Callol A."/>
            <person name="Pajuelo D."/>
            <person name="Ebbesson L."/>
            <person name="Teles M."/>
            <person name="MacKenzie S."/>
            <person name="Amaro C."/>
        </authorList>
    </citation>
    <scope>NUCLEOTIDE SEQUENCE</scope>
</reference>
<proteinExistence type="predicted"/>
<dbReference type="EMBL" id="GBXM01058532">
    <property type="protein sequence ID" value="JAH50045.1"/>
    <property type="molecule type" value="Transcribed_RNA"/>
</dbReference>
<sequence>MFRIFTSPGWTFINQLAEALWEDPHLHKFSIVVFSFMERCVYFSNKMFFHSFLFQLQFSE</sequence>
<dbReference type="AlphaFoldDB" id="A0A0E9TAV7"/>
<evidence type="ECO:0000313" key="1">
    <source>
        <dbReference type="EMBL" id="JAH50045.1"/>
    </source>
</evidence>
<name>A0A0E9TAV7_ANGAN</name>
<accession>A0A0E9TAV7</accession>
<protein>
    <submittedName>
        <fullName evidence="1">Uncharacterized protein</fullName>
    </submittedName>
</protein>
<organism evidence="1">
    <name type="scientific">Anguilla anguilla</name>
    <name type="common">European freshwater eel</name>
    <name type="synonym">Muraena anguilla</name>
    <dbReference type="NCBI Taxonomy" id="7936"/>
    <lineage>
        <taxon>Eukaryota</taxon>
        <taxon>Metazoa</taxon>
        <taxon>Chordata</taxon>
        <taxon>Craniata</taxon>
        <taxon>Vertebrata</taxon>
        <taxon>Euteleostomi</taxon>
        <taxon>Actinopterygii</taxon>
        <taxon>Neopterygii</taxon>
        <taxon>Teleostei</taxon>
        <taxon>Anguilliformes</taxon>
        <taxon>Anguillidae</taxon>
        <taxon>Anguilla</taxon>
    </lineage>
</organism>